<name>A0A6G0T7Y7_APHGL</name>
<dbReference type="Proteomes" id="UP000475862">
    <property type="component" value="Unassembled WGS sequence"/>
</dbReference>
<sequence>MVLQYLLDITYYLVDSDSKLDLFGTFLGGGESKDIYLTGTKKSKKYSNIVIFIPSHLNEITKLKRISSKKEIALVLVTLKPREENKFFKFCFMEKGKNARMITTPNKMQKRGSIYLYKNKLLLMDYCCEVLTSSDMSFGLDKSVVTKFAGKRPSGCLSVNPFHQLGSEESRT</sequence>
<keyword evidence="2" id="KW-1185">Reference proteome</keyword>
<proteinExistence type="predicted"/>
<accession>A0A6G0T7Y7</accession>
<comment type="caution">
    <text evidence="1">The sequence shown here is derived from an EMBL/GenBank/DDBJ whole genome shotgun (WGS) entry which is preliminary data.</text>
</comment>
<evidence type="ECO:0000313" key="1">
    <source>
        <dbReference type="EMBL" id="KAE9527063.1"/>
    </source>
</evidence>
<organism evidence="1 2">
    <name type="scientific">Aphis glycines</name>
    <name type="common">Soybean aphid</name>
    <dbReference type="NCBI Taxonomy" id="307491"/>
    <lineage>
        <taxon>Eukaryota</taxon>
        <taxon>Metazoa</taxon>
        <taxon>Ecdysozoa</taxon>
        <taxon>Arthropoda</taxon>
        <taxon>Hexapoda</taxon>
        <taxon>Insecta</taxon>
        <taxon>Pterygota</taxon>
        <taxon>Neoptera</taxon>
        <taxon>Paraneoptera</taxon>
        <taxon>Hemiptera</taxon>
        <taxon>Sternorrhyncha</taxon>
        <taxon>Aphidomorpha</taxon>
        <taxon>Aphidoidea</taxon>
        <taxon>Aphididae</taxon>
        <taxon>Aphidini</taxon>
        <taxon>Aphis</taxon>
        <taxon>Aphis</taxon>
    </lineage>
</organism>
<dbReference type="EMBL" id="VYZN01000054">
    <property type="protein sequence ID" value="KAE9527063.1"/>
    <property type="molecule type" value="Genomic_DNA"/>
</dbReference>
<dbReference type="AlphaFoldDB" id="A0A6G0T7Y7"/>
<gene>
    <name evidence="1" type="ORF">AGLY_013711</name>
</gene>
<reference evidence="1 2" key="1">
    <citation type="submission" date="2019-08" db="EMBL/GenBank/DDBJ databases">
        <title>The genome of the soybean aphid Biotype 1, its phylome, world population structure and adaptation to the North American continent.</title>
        <authorList>
            <person name="Giordano R."/>
            <person name="Donthu R.K."/>
            <person name="Hernandez A.G."/>
            <person name="Wright C.L."/>
            <person name="Zimin A.V."/>
        </authorList>
    </citation>
    <scope>NUCLEOTIDE SEQUENCE [LARGE SCALE GENOMIC DNA]</scope>
    <source>
        <tissue evidence="1">Whole aphids</tissue>
    </source>
</reference>
<evidence type="ECO:0000313" key="2">
    <source>
        <dbReference type="Proteomes" id="UP000475862"/>
    </source>
</evidence>
<protein>
    <submittedName>
        <fullName evidence="1">Uncharacterized protein</fullName>
    </submittedName>
</protein>